<keyword evidence="5 7" id="KW-0472">Membrane</keyword>
<evidence type="ECO:0000256" key="4">
    <source>
        <dbReference type="ARBA" id="ARBA00022989"/>
    </source>
</evidence>
<evidence type="ECO:0000313" key="9">
    <source>
        <dbReference type="Proteomes" id="UP000019335"/>
    </source>
</evidence>
<dbReference type="OrthoDB" id="10027013at2759"/>
<sequence>MRSYQVGGLSTPHYTGSGHYRRHSSSGGGGGGSSGLLEYLRRIVDPNQMDFDAAFEDILMLCSSHPQRMYKMASYRKHTKNHWARDDPALAVIQIAFLLVSSSAYALAFHVRGGPVHYLFLALRAILFDWLLVGLVVATVCRSVANRYLLELRSHSVEQEVEWRYAFDIHCNAFLPFFLLTSVLHYFLLPLLLRPSLMALIVSNAIFGAAFAVYFYVTHLGYRALPFLHRTEVFLYPSILAVLLFFLFLVLGMLGEPYRIQATRTMARLYYR</sequence>
<gene>
    <name evidence="8" type="ORF">Naga_100006g85</name>
</gene>
<evidence type="ECO:0000256" key="6">
    <source>
        <dbReference type="SAM" id="MobiDB-lite"/>
    </source>
</evidence>
<evidence type="ECO:0000256" key="7">
    <source>
        <dbReference type="SAM" id="Phobius"/>
    </source>
</evidence>
<comment type="similarity">
    <text evidence="2">Belongs to the unc-50 family.</text>
</comment>
<evidence type="ECO:0000256" key="1">
    <source>
        <dbReference type="ARBA" id="ARBA00004141"/>
    </source>
</evidence>
<organism evidence="8 9">
    <name type="scientific">Nannochloropsis gaditana</name>
    <dbReference type="NCBI Taxonomy" id="72520"/>
    <lineage>
        <taxon>Eukaryota</taxon>
        <taxon>Sar</taxon>
        <taxon>Stramenopiles</taxon>
        <taxon>Ochrophyta</taxon>
        <taxon>Eustigmatophyceae</taxon>
        <taxon>Eustigmatales</taxon>
        <taxon>Monodopsidaceae</taxon>
        <taxon>Nannochloropsis</taxon>
    </lineage>
</organism>
<feature type="region of interest" description="Disordered" evidence="6">
    <location>
        <begin position="1"/>
        <end position="31"/>
    </location>
</feature>
<feature type="transmembrane region" description="Helical" evidence="7">
    <location>
        <begin position="233"/>
        <end position="254"/>
    </location>
</feature>
<evidence type="ECO:0000256" key="2">
    <source>
        <dbReference type="ARBA" id="ARBA00006293"/>
    </source>
</evidence>
<reference evidence="8 9" key="1">
    <citation type="journal article" date="2014" name="Mol. Plant">
        <title>Chromosome Scale Genome Assembly and Transcriptome Profiling of Nannochloropsis gaditana in Nitrogen Depletion.</title>
        <authorList>
            <person name="Corteggiani Carpinelli E."/>
            <person name="Telatin A."/>
            <person name="Vitulo N."/>
            <person name="Forcato C."/>
            <person name="D'Angelo M."/>
            <person name="Schiavon R."/>
            <person name="Vezzi A."/>
            <person name="Giacometti G.M."/>
            <person name="Morosinotto T."/>
            <person name="Valle G."/>
        </authorList>
    </citation>
    <scope>NUCLEOTIDE SEQUENCE [LARGE SCALE GENOMIC DNA]</scope>
    <source>
        <strain evidence="8 9">B-31</strain>
    </source>
</reference>
<keyword evidence="9" id="KW-1185">Reference proteome</keyword>
<dbReference type="Pfam" id="PF05216">
    <property type="entry name" value="UNC-50"/>
    <property type="match status" value="1"/>
</dbReference>
<dbReference type="Proteomes" id="UP000019335">
    <property type="component" value="Chromosome 2"/>
</dbReference>
<keyword evidence="4 7" id="KW-1133">Transmembrane helix</keyword>
<keyword evidence="3 7" id="KW-0812">Transmembrane</keyword>
<comment type="subcellular location">
    <subcellularLocation>
        <location evidence="1">Membrane</location>
        <topology evidence="1">Multi-pass membrane protein</topology>
    </subcellularLocation>
</comment>
<dbReference type="PANTHER" id="PTHR12841:SF6">
    <property type="entry name" value="PROTEIN UNC-50 HOMOLOG"/>
    <property type="match status" value="1"/>
</dbReference>
<evidence type="ECO:0000256" key="5">
    <source>
        <dbReference type="ARBA" id="ARBA00023136"/>
    </source>
</evidence>
<evidence type="ECO:0000313" key="8">
    <source>
        <dbReference type="EMBL" id="EWM29534.1"/>
    </source>
</evidence>
<dbReference type="GO" id="GO:0000139">
    <property type="term" value="C:Golgi membrane"/>
    <property type="evidence" value="ECO:0007669"/>
    <property type="project" value="TreeGrafter"/>
</dbReference>
<proteinExistence type="inferred from homology"/>
<feature type="transmembrane region" description="Helical" evidence="7">
    <location>
        <begin position="121"/>
        <end position="145"/>
    </location>
</feature>
<comment type="caution">
    <text evidence="8">The sequence shown here is derived from an EMBL/GenBank/DDBJ whole genome shotgun (WGS) entry which is preliminary data.</text>
</comment>
<name>W7U9B6_9STRA</name>
<feature type="transmembrane region" description="Helical" evidence="7">
    <location>
        <begin position="196"/>
        <end position="217"/>
    </location>
</feature>
<feature type="transmembrane region" description="Helical" evidence="7">
    <location>
        <begin position="165"/>
        <end position="189"/>
    </location>
</feature>
<dbReference type="AlphaFoldDB" id="W7U9B6"/>
<evidence type="ECO:0000256" key="3">
    <source>
        <dbReference type="ARBA" id="ARBA00022692"/>
    </source>
</evidence>
<feature type="transmembrane region" description="Helical" evidence="7">
    <location>
        <begin position="89"/>
        <end position="109"/>
    </location>
</feature>
<protein>
    <submittedName>
        <fullName evidence="8">Unc-50 family protein</fullName>
    </submittedName>
</protein>
<accession>W7U9B6</accession>
<dbReference type="InterPro" id="IPR007881">
    <property type="entry name" value="UNC-50"/>
</dbReference>
<dbReference type="EMBL" id="AZIL01000126">
    <property type="protein sequence ID" value="EWM29534.1"/>
    <property type="molecule type" value="Genomic_DNA"/>
</dbReference>
<dbReference type="PANTHER" id="PTHR12841">
    <property type="entry name" value="PROTEIN UNC-50 HOMOLOG"/>
    <property type="match status" value="1"/>
</dbReference>